<evidence type="ECO:0000313" key="3">
    <source>
        <dbReference type="Proteomes" id="UP001642409"/>
    </source>
</evidence>
<evidence type="ECO:0000313" key="2">
    <source>
        <dbReference type="EMBL" id="CAL6112151.1"/>
    </source>
</evidence>
<dbReference type="EMBL" id="CAXDID020000732">
    <property type="protein sequence ID" value="CAL6112151.1"/>
    <property type="molecule type" value="Genomic_DNA"/>
</dbReference>
<sequence length="112" mass="13381">MSRQRTSFTYFTCKSLFNFQVIVPKNTNVITSGINGYQWADISCFRFGFNFLDFFDFGFLSFSESVQLIYIIDIKIELGILKCCDYYQVDYNQRLQKSTYLKYKQINKLLIY</sequence>
<reference evidence="1" key="1">
    <citation type="submission" date="2023-06" db="EMBL/GenBank/DDBJ databases">
        <authorList>
            <person name="Kurt Z."/>
        </authorList>
    </citation>
    <scope>NUCLEOTIDE SEQUENCE</scope>
</reference>
<dbReference type="Proteomes" id="UP001642409">
    <property type="component" value="Unassembled WGS sequence"/>
</dbReference>
<evidence type="ECO:0000313" key="1">
    <source>
        <dbReference type="EMBL" id="CAI9935826.1"/>
    </source>
</evidence>
<comment type="caution">
    <text evidence="1">The sequence shown here is derived from an EMBL/GenBank/DDBJ whole genome shotgun (WGS) entry which is preliminary data.</text>
</comment>
<name>A0AA86PDJ9_9EUKA</name>
<organism evidence="1">
    <name type="scientific">Hexamita inflata</name>
    <dbReference type="NCBI Taxonomy" id="28002"/>
    <lineage>
        <taxon>Eukaryota</taxon>
        <taxon>Metamonada</taxon>
        <taxon>Diplomonadida</taxon>
        <taxon>Hexamitidae</taxon>
        <taxon>Hexamitinae</taxon>
        <taxon>Hexamita</taxon>
    </lineage>
</organism>
<accession>A0AA86PDJ9</accession>
<dbReference type="AlphaFoldDB" id="A0AA86PDJ9"/>
<proteinExistence type="predicted"/>
<dbReference type="EMBL" id="CATOUU010000626">
    <property type="protein sequence ID" value="CAI9935826.1"/>
    <property type="molecule type" value="Genomic_DNA"/>
</dbReference>
<reference evidence="2 3" key="2">
    <citation type="submission" date="2024-07" db="EMBL/GenBank/DDBJ databases">
        <authorList>
            <person name="Akdeniz Z."/>
        </authorList>
    </citation>
    <scope>NUCLEOTIDE SEQUENCE [LARGE SCALE GENOMIC DNA]</scope>
</reference>
<protein>
    <submittedName>
        <fullName evidence="2">Hypothetical_protein</fullName>
    </submittedName>
</protein>
<gene>
    <name evidence="1" type="ORF">HINF_LOCUS23471</name>
    <name evidence="2" type="ORF">HINF_LOCUS76904</name>
</gene>
<keyword evidence="3" id="KW-1185">Reference proteome</keyword>